<feature type="compositionally biased region" description="Basic residues" evidence="1">
    <location>
        <begin position="1"/>
        <end position="12"/>
    </location>
</feature>
<comment type="caution">
    <text evidence="2">The sequence shown here is derived from an EMBL/GenBank/DDBJ whole genome shotgun (WGS) entry which is preliminary data.</text>
</comment>
<name>A0A8S1GPV8_9PELO</name>
<feature type="compositionally biased region" description="Low complexity" evidence="1">
    <location>
        <begin position="25"/>
        <end position="35"/>
    </location>
</feature>
<keyword evidence="3" id="KW-1185">Reference proteome</keyword>
<dbReference type="AlphaFoldDB" id="A0A8S1GPV8"/>
<evidence type="ECO:0000256" key="1">
    <source>
        <dbReference type="SAM" id="MobiDB-lite"/>
    </source>
</evidence>
<accession>A0A8S1GPV8</accession>
<sequence>MFDKLFHRHNHKKIEVSEPKQRYNSTSSTGSELSSKNASRKGSLDVQSANGYTFPPNFCITAAQPFFPAVLPAKWPFAG</sequence>
<dbReference type="EMBL" id="CAJGYM010000003">
    <property type="protein sequence ID" value="CAD6185645.1"/>
    <property type="molecule type" value="Genomic_DNA"/>
</dbReference>
<feature type="region of interest" description="Disordered" evidence="1">
    <location>
        <begin position="1"/>
        <end position="42"/>
    </location>
</feature>
<dbReference type="Proteomes" id="UP000835052">
    <property type="component" value="Unassembled WGS sequence"/>
</dbReference>
<evidence type="ECO:0000313" key="2">
    <source>
        <dbReference type="EMBL" id="CAD6185645.1"/>
    </source>
</evidence>
<proteinExistence type="predicted"/>
<gene>
    <name evidence="2" type="ORF">CAUJ_LOCUS1564</name>
</gene>
<organism evidence="2 3">
    <name type="scientific">Caenorhabditis auriculariae</name>
    <dbReference type="NCBI Taxonomy" id="2777116"/>
    <lineage>
        <taxon>Eukaryota</taxon>
        <taxon>Metazoa</taxon>
        <taxon>Ecdysozoa</taxon>
        <taxon>Nematoda</taxon>
        <taxon>Chromadorea</taxon>
        <taxon>Rhabditida</taxon>
        <taxon>Rhabditina</taxon>
        <taxon>Rhabditomorpha</taxon>
        <taxon>Rhabditoidea</taxon>
        <taxon>Rhabditidae</taxon>
        <taxon>Peloderinae</taxon>
        <taxon>Caenorhabditis</taxon>
    </lineage>
</organism>
<evidence type="ECO:0000313" key="3">
    <source>
        <dbReference type="Proteomes" id="UP000835052"/>
    </source>
</evidence>
<protein>
    <submittedName>
        <fullName evidence="2">Uncharacterized protein</fullName>
    </submittedName>
</protein>
<reference evidence="2" key="1">
    <citation type="submission" date="2020-10" db="EMBL/GenBank/DDBJ databases">
        <authorList>
            <person name="Kikuchi T."/>
        </authorList>
    </citation>
    <scope>NUCLEOTIDE SEQUENCE</scope>
    <source>
        <strain evidence="2">NKZ352</strain>
    </source>
</reference>